<name>A0AA35JLH1_9SAUR</name>
<proteinExistence type="predicted"/>
<keyword evidence="3" id="KW-1185">Reference proteome</keyword>
<protein>
    <submittedName>
        <fullName evidence="2">Uncharacterized protein</fullName>
    </submittedName>
</protein>
<dbReference type="AlphaFoldDB" id="A0AA35JLH1"/>
<evidence type="ECO:0000256" key="1">
    <source>
        <dbReference type="SAM" id="MobiDB-lite"/>
    </source>
</evidence>
<accession>A0AA35JLH1</accession>
<reference evidence="2" key="1">
    <citation type="submission" date="2022-12" db="EMBL/GenBank/DDBJ databases">
        <authorList>
            <person name="Alioto T."/>
            <person name="Alioto T."/>
            <person name="Gomez Garrido J."/>
        </authorList>
    </citation>
    <scope>NUCLEOTIDE SEQUENCE</scope>
</reference>
<gene>
    <name evidence="2" type="ORF">PODLI_1B000273</name>
</gene>
<feature type="region of interest" description="Disordered" evidence="1">
    <location>
        <begin position="88"/>
        <end position="116"/>
    </location>
</feature>
<feature type="compositionally biased region" description="Basic residues" evidence="1">
    <location>
        <begin position="104"/>
        <end position="116"/>
    </location>
</feature>
<dbReference type="EMBL" id="OX395126">
    <property type="protein sequence ID" value="CAI5761791.1"/>
    <property type="molecule type" value="Genomic_DNA"/>
</dbReference>
<evidence type="ECO:0000313" key="2">
    <source>
        <dbReference type="EMBL" id="CAI5761791.1"/>
    </source>
</evidence>
<dbReference type="Proteomes" id="UP001178461">
    <property type="component" value="Chromosome 1"/>
</dbReference>
<sequence>MAQASGFWQSSLRKEMKKNMEPVKHQLSPARFPHLPHIYVVGKSLASEAELEERKYRFPRIVTSAEVLEVEGRKIDLLWERALMISTEGRKRGKNNNKEEQRTNHHRTPSLLLPRK</sequence>
<evidence type="ECO:0000313" key="3">
    <source>
        <dbReference type="Proteomes" id="UP001178461"/>
    </source>
</evidence>
<organism evidence="2 3">
    <name type="scientific">Podarcis lilfordi</name>
    <name type="common">Lilford's wall lizard</name>
    <dbReference type="NCBI Taxonomy" id="74358"/>
    <lineage>
        <taxon>Eukaryota</taxon>
        <taxon>Metazoa</taxon>
        <taxon>Chordata</taxon>
        <taxon>Craniata</taxon>
        <taxon>Vertebrata</taxon>
        <taxon>Euteleostomi</taxon>
        <taxon>Lepidosauria</taxon>
        <taxon>Squamata</taxon>
        <taxon>Bifurcata</taxon>
        <taxon>Unidentata</taxon>
        <taxon>Episquamata</taxon>
        <taxon>Laterata</taxon>
        <taxon>Lacertibaenia</taxon>
        <taxon>Lacertidae</taxon>
        <taxon>Podarcis</taxon>
    </lineage>
</organism>